<protein>
    <submittedName>
        <fullName evidence="1">Uncharacterized protein</fullName>
    </submittedName>
</protein>
<sequence length="197" mass="22644">MKLKFIDSATFIAIFASYFYCIDTVYTNGYLSVFGLDNDLLERNFHQVIYSGFMRAYHGIFLGVGSLFLVFSVLALCKLNINFDFNPWRKAVFWFSAMIFMFGLIYVLSHYESNGIDDAKKWKKEIAKGHSSVVTIDKYKNELAYLYCGSKNCAGYDIKEQKIIYFPQTILAIRNKNITIKAIERKGKTASLDPTTN</sequence>
<dbReference type="OrthoDB" id="6195921at2"/>
<organism evidence="1 2">
    <name type="scientific">Photobacterium damselae</name>
    <dbReference type="NCBI Taxonomy" id="38293"/>
    <lineage>
        <taxon>Bacteria</taxon>
        <taxon>Pseudomonadati</taxon>
        <taxon>Pseudomonadota</taxon>
        <taxon>Gammaproteobacteria</taxon>
        <taxon>Vibrionales</taxon>
        <taxon>Vibrionaceae</taxon>
        <taxon>Photobacterium</taxon>
    </lineage>
</organism>
<evidence type="ECO:0000313" key="1">
    <source>
        <dbReference type="EMBL" id="SPY44034.1"/>
    </source>
</evidence>
<proteinExistence type="predicted"/>
<dbReference type="AlphaFoldDB" id="A0A2T3QLE6"/>
<accession>A0A2T3QLE6</accession>
<dbReference type="Proteomes" id="UP000251647">
    <property type="component" value="Unassembled WGS sequence"/>
</dbReference>
<dbReference type="RefSeq" id="WP_005305735.1">
    <property type="nucleotide sequence ID" value="NZ_PYOG01000006.1"/>
</dbReference>
<name>A0A2T3QLE6_PHODM</name>
<reference evidence="1 2" key="1">
    <citation type="submission" date="2018-06" db="EMBL/GenBank/DDBJ databases">
        <authorList>
            <consortium name="Pathogen Informatics"/>
            <person name="Doyle S."/>
        </authorList>
    </citation>
    <scope>NUCLEOTIDE SEQUENCE [LARGE SCALE GENOMIC DNA]</scope>
    <source>
        <strain evidence="1 2">NCTC11647</strain>
    </source>
</reference>
<evidence type="ECO:0000313" key="2">
    <source>
        <dbReference type="Proteomes" id="UP000251647"/>
    </source>
</evidence>
<gene>
    <name evidence="1" type="ORF">NCTC11647_02969</name>
</gene>
<dbReference type="EMBL" id="UATL01000005">
    <property type="protein sequence ID" value="SPY44034.1"/>
    <property type="molecule type" value="Genomic_DNA"/>
</dbReference>